<keyword evidence="2" id="KW-1185">Reference proteome</keyword>
<accession>A0A9X0L4C5</accession>
<dbReference type="RefSeq" id="WP_059071120.1">
    <property type="nucleotide sequence ID" value="NZ_LNAL01000007.1"/>
</dbReference>
<organism evidence="1 2">
    <name type="scientific">Solirubrum puertoriconensis</name>
    <dbReference type="NCBI Taxonomy" id="1751427"/>
    <lineage>
        <taxon>Bacteria</taxon>
        <taxon>Pseudomonadati</taxon>
        <taxon>Bacteroidota</taxon>
        <taxon>Cytophagia</taxon>
        <taxon>Cytophagales</taxon>
    </lineage>
</organism>
<reference evidence="1 2" key="1">
    <citation type="submission" date="2015-11" db="EMBL/GenBank/DDBJ databases">
        <title>Solirubrum puertoriconensis gen. nov. an environmental bacteria isolated in Puerto Rico.</title>
        <authorList>
            <person name="Cuebas-Irizarry M.F."/>
            <person name="Montalvo-Rodriguez R."/>
        </authorList>
    </citation>
    <scope>NUCLEOTIDE SEQUENCE [LARGE SCALE GENOMIC DNA]</scope>
    <source>
        <strain evidence="1 2">MC1A</strain>
    </source>
</reference>
<dbReference type="EMBL" id="LNAL01000007">
    <property type="protein sequence ID" value="KUG07496.1"/>
    <property type="molecule type" value="Genomic_DNA"/>
</dbReference>
<dbReference type="AlphaFoldDB" id="A0A9X0L4C5"/>
<proteinExistence type="predicted"/>
<gene>
    <name evidence="1" type="ORF">ASU33_14215</name>
</gene>
<dbReference type="OrthoDB" id="884666at2"/>
<name>A0A9X0L4C5_SOLP1</name>
<comment type="caution">
    <text evidence="1">The sequence shown here is derived from an EMBL/GenBank/DDBJ whole genome shotgun (WGS) entry which is preliminary data.</text>
</comment>
<evidence type="ECO:0000313" key="2">
    <source>
        <dbReference type="Proteomes" id="UP000054223"/>
    </source>
</evidence>
<protein>
    <submittedName>
        <fullName evidence="1">Uncharacterized protein</fullName>
    </submittedName>
</protein>
<dbReference type="Proteomes" id="UP000054223">
    <property type="component" value="Unassembled WGS sequence"/>
</dbReference>
<sequence length="151" mass="16374">MANASKFQSSGVFEAELVLDETADFGMEIPFGPPSAATVPEAAADAMLCGVCGEPLGWHETSCLSPQPEPATITDDNGAIGLTFYYPSAATFAFDLGQAVQAAYNNSTHRIIWRGQVKERHPATGLVHRVNVYRLNDGYWDCYREDDLQAA</sequence>
<evidence type="ECO:0000313" key="1">
    <source>
        <dbReference type="EMBL" id="KUG07496.1"/>
    </source>
</evidence>